<feature type="compositionally biased region" description="Basic and acidic residues" evidence="1">
    <location>
        <begin position="60"/>
        <end position="69"/>
    </location>
</feature>
<sequence length="80" mass="9494">MSENHPLQGGKDFIKPEDKKNFENFKMEVDYEKDAERVNSEFLAKDQDQRDLRDSIRKLSEEERKKIEKNLPPSIPLDSK</sequence>
<accession>A0A1J4U8L9</accession>
<dbReference type="AlphaFoldDB" id="A0A1J4U8L9"/>
<gene>
    <name evidence="2" type="ORF">AUJ23_03360</name>
</gene>
<evidence type="ECO:0000313" key="2">
    <source>
        <dbReference type="EMBL" id="OIO18583.1"/>
    </source>
</evidence>
<evidence type="ECO:0000313" key="3">
    <source>
        <dbReference type="Proteomes" id="UP000181941"/>
    </source>
</evidence>
<name>A0A1J4U8L9_9BACT</name>
<proteinExistence type="predicted"/>
<comment type="caution">
    <text evidence="2">The sequence shown here is derived from an EMBL/GenBank/DDBJ whole genome shotgun (WGS) entry which is preliminary data.</text>
</comment>
<protein>
    <submittedName>
        <fullName evidence="2">Uncharacterized protein</fullName>
    </submittedName>
</protein>
<reference evidence="2 3" key="1">
    <citation type="journal article" date="2016" name="Environ. Microbiol.">
        <title>Genomic resolution of a cold subsurface aquifer community provides metabolic insights for novel microbes adapted to high CO concentrations.</title>
        <authorList>
            <person name="Probst A.J."/>
            <person name="Castelle C.J."/>
            <person name="Singh A."/>
            <person name="Brown C.T."/>
            <person name="Anantharaman K."/>
            <person name="Sharon I."/>
            <person name="Hug L.A."/>
            <person name="Burstein D."/>
            <person name="Emerson J.B."/>
            <person name="Thomas B.C."/>
            <person name="Banfield J.F."/>
        </authorList>
    </citation>
    <scope>NUCLEOTIDE SEQUENCE [LARGE SCALE GENOMIC DNA]</scope>
    <source>
        <strain evidence="2">CG1_02_32_51</strain>
    </source>
</reference>
<organism evidence="2 3">
    <name type="scientific">Candidatus Magasanikbacteria bacterium CG1_02_32_51</name>
    <dbReference type="NCBI Taxonomy" id="1805238"/>
    <lineage>
        <taxon>Bacteria</taxon>
        <taxon>Candidatus Magasanikiibacteriota</taxon>
    </lineage>
</organism>
<feature type="region of interest" description="Disordered" evidence="1">
    <location>
        <begin position="60"/>
        <end position="80"/>
    </location>
</feature>
<dbReference type="EMBL" id="MNVC01000038">
    <property type="protein sequence ID" value="OIO18583.1"/>
    <property type="molecule type" value="Genomic_DNA"/>
</dbReference>
<dbReference type="Proteomes" id="UP000181941">
    <property type="component" value="Unassembled WGS sequence"/>
</dbReference>
<evidence type="ECO:0000256" key="1">
    <source>
        <dbReference type="SAM" id="MobiDB-lite"/>
    </source>
</evidence>